<evidence type="ECO:0000313" key="3">
    <source>
        <dbReference type="Proteomes" id="UP000183940"/>
    </source>
</evidence>
<comment type="caution">
    <text evidence="2">The sequence shown here is derived from an EMBL/GenBank/DDBJ whole genome shotgun (WGS) entry which is preliminary data.</text>
</comment>
<dbReference type="InterPro" id="IPR050400">
    <property type="entry name" value="Bact_Cytoskel_RodZ"/>
</dbReference>
<proteinExistence type="predicted"/>
<evidence type="ECO:0000313" key="2">
    <source>
        <dbReference type="EMBL" id="OJJ24892.1"/>
    </source>
</evidence>
<dbReference type="EMBL" id="MLAW01000024">
    <property type="protein sequence ID" value="OJJ24892.1"/>
    <property type="molecule type" value="Genomic_DNA"/>
</dbReference>
<keyword evidence="3" id="KW-1185">Reference proteome</keyword>
<evidence type="ECO:0000256" key="1">
    <source>
        <dbReference type="SAM" id="MobiDB-lite"/>
    </source>
</evidence>
<dbReference type="AlphaFoldDB" id="A0A1L9QQI3"/>
<dbReference type="GO" id="GO:0003677">
    <property type="term" value="F:DNA binding"/>
    <property type="evidence" value="ECO:0007669"/>
    <property type="project" value="InterPro"/>
</dbReference>
<evidence type="ECO:0008006" key="4">
    <source>
        <dbReference type="Google" id="ProtNLM"/>
    </source>
</evidence>
<feature type="region of interest" description="Disordered" evidence="1">
    <location>
        <begin position="296"/>
        <end position="340"/>
    </location>
</feature>
<dbReference type="Gene3D" id="1.10.260.40">
    <property type="entry name" value="lambda repressor-like DNA-binding domains"/>
    <property type="match status" value="1"/>
</dbReference>
<dbReference type="STRING" id="1925591.BI308_14345"/>
<feature type="region of interest" description="Disordered" evidence="1">
    <location>
        <begin position="111"/>
        <end position="131"/>
    </location>
</feature>
<dbReference type="Proteomes" id="UP000183940">
    <property type="component" value="Unassembled WGS sequence"/>
</dbReference>
<gene>
    <name evidence="2" type="ORF">BI308_14345</name>
</gene>
<dbReference type="Pfam" id="PF13413">
    <property type="entry name" value="HTH_25"/>
    <property type="match status" value="1"/>
</dbReference>
<dbReference type="InterPro" id="IPR010982">
    <property type="entry name" value="Lambda_DNA-bd_dom_sf"/>
</dbReference>
<protein>
    <recommendedName>
        <fullName evidence="4">HTH cro/C1-type domain-containing protein</fullName>
    </recommendedName>
</protein>
<reference evidence="2" key="1">
    <citation type="submission" date="2016-10" db="EMBL/GenBank/DDBJ databases">
        <title>CRISPR-Cas defence system in Roseofilum reptotaenium: evidence of a bacteriophage-cyanobacterium arms race in the coral black band disease.</title>
        <authorList>
            <person name="Buerger P."/>
            <person name="Wood-Charlson E.M."/>
            <person name="Weynberg K.D."/>
            <person name="Willis B."/>
            <person name="Van Oppen M.J."/>
        </authorList>
    </citation>
    <scope>NUCLEOTIDE SEQUENCE [LARGE SCALE GENOMIC DNA]</scope>
    <source>
        <strain evidence="2">AO1-A</strain>
    </source>
</reference>
<dbReference type="PANTHER" id="PTHR34475">
    <property type="match status" value="1"/>
</dbReference>
<feature type="compositionally biased region" description="Polar residues" evidence="1">
    <location>
        <begin position="113"/>
        <end position="131"/>
    </location>
</feature>
<name>A0A1L9QQI3_9CYAN</name>
<dbReference type="PANTHER" id="PTHR34475:SF1">
    <property type="entry name" value="CYTOSKELETON PROTEIN RODZ"/>
    <property type="match status" value="1"/>
</dbReference>
<accession>A0A1L9QQI3</accession>
<organism evidence="2 3">
    <name type="scientific">Roseofilum reptotaenium AO1-A</name>
    <dbReference type="NCBI Taxonomy" id="1925591"/>
    <lineage>
        <taxon>Bacteria</taxon>
        <taxon>Bacillati</taxon>
        <taxon>Cyanobacteriota</taxon>
        <taxon>Cyanophyceae</taxon>
        <taxon>Desertifilales</taxon>
        <taxon>Desertifilaceae</taxon>
        <taxon>Roseofilum</taxon>
    </lineage>
</organism>
<sequence>MDGLGTSKRRQQTMTNSPKSLSVEACAILGISPKELRSHLSQIEAQLHHSEVYRRTLKSLQDQLGEGVDGLQMLIKAMGREAIQISLQHFIRQYQHQSCEPVRPSAAIAPVTSPKSSAQLSPTRGVTHQKTGSVDSGIVRSVKAPVSRPQKLSKAQLAQQKIQQEREAGWKQIGEQLQQARLGCALSLDQLHALTRIPIHELKALEAGDFEHLPEEIYLHGFVRRLSIVLGLDSQRLLSSLPEPDLTHSVVPSWSSLYTQKSEGFYLQPAHLYLGYTALMAGAVGGLAWLYGDAPSGAAQEQPPEAPQLSVPESEKKSYTADSLSNPDIPSPEVVSDPQG</sequence>